<evidence type="ECO:0000313" key="4">
    <source>
        <dbReference type="Proteomes" id="UP001169458"/>
    </source>
</evidence>
<name>A0ABT7VBP4_9BACE</name>
<keyword evidence="2" id="KW-0732">Signal</keyword>
<reference evidence="3 4" key="1">
    <citation type="submission" date="2023-06" db="EMBL/GenBank/DDBJ databases">
        <authorList>
            <person name="Zeman M."/>
            <person name="Kubasova T."/>
            <person name="Jahodarova E."/>
            <person name="Nykrynova M."/>
            <person name="Rychlik I."/>
        </authorList>
    </citation>
    <scope>NUCLEOTIDE SEQUENCE [LARGE SCALE GENOMIC DNA]</scope>
    <source>
        <strain evidence="3 4">109_WCHN</strain>
    </source>
</reference>
<accession>A0ABT7VBP4</accession>
<feature type="chain" id="PRO_5046469852" description="Leucine-rich repeat domain-containing protein" evidence="2">
    <location>
        <begin position="23"/>
        <end position="695"/>
    </location>
</feature>
<comment type="caution">
    <text evidence="3">The sequence shown here is derived from an EMBL/GenBank/DDBJ whole genome shotgun (WGS) entry which is preliminary data.</text>
</comment>
<dbReference type="EMBL" id="JAUDEN010000001">
    <property type="protein sequence ID" value="MDM8323707.1"/>
    <property type="molecule type" value="Genomic_DNA"/>
</dbReference>
<keyword evidence="4" id="KW-1185">Reference proteome</keyword>
<dbReference type="Gene3D" id="3.80.10.10">
    <property type="entry name" value="Ribonuclease Inhibitor"/>
    <property type="match status" value="2"/>
</dbReference>
<protein>
    <recommendedName>
        <fullName evidence="5">Leucine-rich repeat domain-containing protein</fullName>
    </recommendedName>
</protein>
<dbReference type="Proteomes" id="UP001169458">
    <property type="component" value="Unassembled WGS sequence"/>
</dbReference>
<gene>
    <name evidence="3" type="ORF">QUW60_00395</name>
</gene>
<reference evidence="4" key="2">
    <citation type="submission" date="2023-07" db="EMBL/GenBank/DDBJ databases">
        <title>Identification and characterization of horizontal gene transfer across gut microbiota members of farm animals based on homology search.</title>
        <authorList>
            <person name="Schwarzerova J."/>
            <person name="Nykrynova M."/>
            <person name="Jureckova K."/>
            <person name="Cejkova D."/>
            <person name="Rychlik I."/>
        </authorList>
    </citation>
    <scope>NUCLEOTIDE SEQUENCE [LARGE SCALE GENOMIC DNA]</scope>
    <source>
        <strain evidence="4">109_WCHN</strain>
    </source>
</reference>
<feature type="compositionally biased region" description="Polar residues" evidence="1">
    <location>
        <begin position="37"/>
        <end position="47"/>
    </location>
</feature>
<feature type="signal peptide" evidence="2">
    <location>
        <begin position="1"/>
        <end position="22"/>
    </location>
</feature>
<dbReference type="SUPFAM" id="SSF52047">
    <property type="entry name" value="RNI-like"/>
    <property type="match status" value="1"/>
</dbReference>
<organism evidence="3 4">
    <name type="scientific">Bacteroides gallinaceum</name>
    <dbReference type="NCBI Taxonomy" id="1462571"/>
    <lineage>
        <taxon>Bacteria</taxon>
        <taxon>Pseudomonadati</taxon>
        <taxon>Bacteroidota</taxon>
        <taxon>Bacteroidia</taxon>
        <taxon>Bacteroidales</taxon>
        <taxon>Bacteroidaceae</taxon>
        <taxon>Bacteroides</taxon>
    </lineage>
</organism>
<sequence>MLRNWLLLLFPLLFFSSFSGCSDDPDDEWSDNNDSSIGVSDNESSTLDGAPAFARFEDSQLEVSSDPTNPIPVVLYTNLSMPYIEVDTDVAGAFIYANEVTPPDMENGGQCEVMLEVTRNILQHNTETGVDEALSRQGSINVVSGGKTLATLNIVQEAPPYCKLNGNIQSTFSRLSFPFTASESTAKVYYYLSDKALPRSEASGILYDRWEREELVLSEGQTEFTLDFNGLLVNTPYYLYVRPVSEYGSTLETNYFSEYTASTAAGQSEQDLVLLVSANPANNFTVYIPLHSDYTTGTLDWGDGTVETVADGFHNIQHKYDVTTATEFEVRFSGKMTNMSLSAPGTAPISAMENTLLGILQWGYTGLEEIDLGSFTSLSYVAPDTQGAFRNMKHFGVEPYGGSFTGTSITEIPEGFFDYAVNATSFDFTFGGCSKLASLPKGLFKNCTKAKSFQRTFISCTSLTELPADLFSNCSEVTTFETTFNGCSGLKEIPAGLFDACTKVVNFEGTFGNCTSLTSIPAGLFIHNKQVNYIGTCARRNSSGGYLNGGRGLFQGCTNLKEIPAGLFASFKKLEDASFAFTSCRGLKTLPADLFSVCTSLEYLESTFEYCSSLQSLPVSLFDNNRQLRIVGSLFEGCSALSGESPYTTIGNGTKVHLYERSNYNTEFVAPDNYVWCFRHCTGLSDYDAIPNHWN</sequence>
<evidence type="ECO:0000313" key="3">
    <source>
        <dbReference type="EMBL" id="MDM8323707.1"/>
    </source>
</evidence>
<evidence type="ECO:0000256" key="1">
    <source>
        <dbReference type="SAM" id="MobiDB-lite"/>
    </source>
</evidence>
<feature type="region of interest" description="Disordered" evidence="1">
    <location>
        <begin position="25"/>
        <end position="49"/>
    </location>
</feature>
<evidence type="ECO:0008006" key="5">
    <source>
        <dbReference type="Google" id="ProtNLM"/>
    </source>
</evidence>
<proteinExistence type="predicted"/>
<dbReference type="RefSeq" id="WP_289558024.1">
    <property type="nucleotide sequence ID" value="NZ_JAUDEN010000001.1"/>
</dbReference>
<dbReference type="PROSITE" id="PS51257">
    <property type="entry name" value="PROKAR_LIPOPROTEIN"/>
    <property type="match status" value="1"/>
</dbReference>
<evidence type="ECO:0000256" key="2">
    <source>
        <dbReference type="SAM" id="SignalP"/>
    </source>
</evidence>
<dbReference type="InterPro" id="IPR032675">
    <property type="entry name" value="LRR_dom_sf"/>
</dbReference>